<evidence type="ECO:0000313" key="1">
    <source>
        <dbReference type="EMBL" id="CAA7261235.1"/>
    </source>
</evidence>
<accession>A0A8S0VQU9</accession>
<dbReference type="OrthoDB" id="2902103at2759"/>
<sequence length="401" mass="45961">MLDLLLGLYLVLQRIPLYSELRYLWPTEHSCSMDSLRVQIHGPQTLENASSGTTGRSLYYSWKVKEPGIFSLKTKGFDPERVAVSSPEMSRLVPMSHDLSSYIQGIGIAPTQVEAVTLEELRSTRQKEVREMESRRDEMLLSIKALCEDLLAMEETMEGKTREAAIPHPPLRKDCPPLIICRVCTLWRDIAIKDPFLWTHIAFDYPVWDDYIHSDEEYGSDGEELTPSRDEGPVVEDYQRLMRRVQLFVQRAGNAPLSLTIGNNPTDKIRVANPSPTLQACKQNAFKLMISLFPRCRSVEFYAEHGWGISFFRGLVQGVFSNLERLEINFSHELTSSPPAEAKVFTLSSHHNPTRERWMEDSRGLIPFLTIDENQQKEENFLPPLPRLRTLILYYGDKTLG</sequence>
<evidence type="ECO:0000313" key="2">
    <source>
        <dbReference type="Proteomes" id="UP000467700"/>
    </source>
</evidence>
<reference evidence="1 2" key="1">
    <citation type="submission" date="2020-01" db="EMBL/GenBank/DDBJ databases">
        <authorList>
            <person name="Gupta K D."/>
        </authorList>
    </citation>
    <scope>NUCLEOTIDE SEQUENCE [LARGE SCALE GENOMIC DNA]</scope>
</reference>
<dbReference type="Proteomes" id="UP000467700">
    <property type="component" value="Unassembled WGS sequence"/>
</dbReference>
<protein>
    <recommendedName>
        <fullName evidence="3">F-box domain-containing protein</fullName>
    </recommendedName>
</protein>
<dbReference type="AlphaFoldDB" id="A0A8S0VQU9"/>
<name>A0A8S0VQU9_CYCAE</name>
<keyword evidence="2" id="KW-1185">Reference proteome</keyword>
<organism evidence="1 2">
    <name type="scientific">Cyclocybe aegerita</name>
    <name type="common">Black poplar mushroom</name>
    <name type="synonym">Agrocybe aegerita</name>
    <dbReference type="NCBI Taxonomy" id="1973307"/>
    <lineage>
        <taxon>Eukaryota</taxon>
        <taxon>Fungi</taxon>
        <taxon>Dikarya</taxon>
        <taxon>Basidiomycota</taxon>
        <taxon>Agaricomycotina</taxon>
        <taxon>Agaricomycetes</taxon>
        <taxon>Agaricomycetidae</taxon>
        <taxon>Agaricales</taxon>
        <taxon>Agaricineae</taxon>
        <taxon>Bolbitiaceae</taxon>
        <taxon>Cyclocybe</taxon>
    </lineage>
</organism>
<comment type="caution">
    <text evidence="1">The sequence shown here is derived from an EMBL/GenBank/DDBJ whole genome shotgun (WGS) entry which is preliminary data.</text>
</comment>
<dbReference type="EMBL" id="CACVBS010000032">
    <property type="protein sequence ID" value="CAA7261235.1"/>
    <property type="molecule type" value="Genomic_DNA"/>
</dbReference>
<proteinExistence type="predicted"/>
<evidence type="ECO:0008006" key="3">
    <source>
        <dbReference type="Google" id="ProtNLM"/>
    </source>
</evidence>
<gene>
    <name evidence="1" type="ORF">AAE3_LOCUS3390</name>
</gene>